<comment type="caution">
    <text evidence="1">The sequence shown here is derived from an EMBL/GenBank/DDBJ whole genome shotgun (WGS) entry which is preliminary data.</text>
</comment>
<dbReference type="AlphaFoldDB" id="A0A163ZQZ2"/>
<organism evidence="1 2">
    <name type="scientific">Tardiphaga robiniae</name>
    <dbReference type="NCBI Taxonomy" id="943830"/>
    <lineage>
        <taxon>Bacteria</taxon>
        <taxon>Pseudomonadati</taxon>
        <taxon>Pseudomonadota</taxon>
        <taxon>Alphaproteobacteria</taxon>
        <taxon>Hyphomicrobiales</taxon>
        <taxon>Nitrobacteraceae</taxon>
        <taxon>Tardiphaga</taxon>
    </lineage>
</organism>
<evidence type="ECO:0000313" key="1">
    <source>
        <dbReference type="EMBL" id="KZD23759.1"/>
    </source>
</evidence>
<dbReference type="EMBL" id="LVYV01000008">
    <property type="protein sequence ID" value="KZD23759.1"/>
    <property type="molecule type" value="Genomic_DNA"/>
</dbReference>
<reference evidence="1 2" key="1">
    <citation type="submission" date="2016-03" db="EMBL/GenBank/DDBJ databases">
        <title>Microsymbionts genomes from the relict species Vavilovia formosa (Stev.) Fed.</title>
        <authorList>
            <person name="Kopat V."/>
            <person name="Chirak E."/>
            <person name="Kimeklis A."/>
            <person name="Andronov E."/>
        </authorList>
    </citation>
    <scope>NUCLEOTIDE SEQUENCE [LARGE SCALE GENOMIC DNA]</scope>
    <source>
        <strain evidence="1 2">Vaf07</strain>
    </source>
</reference>
<keyword evidence="2" id="KW-1185">Reference proteome</keyword>
<proteinExistence type="predicted"/>
<sequence>MKDSLSPFREAEMEDHFTHQYFSRQCFERHHAREVLERALCAGALLFGLTASFAACLFI</sequence>
<dbReference type="Proteomes" id="UP000076574">
    <property type="component" value="Unassembled WGS sequence"/>
</dbReference>
<evidence type="ECO:0000313" key="2">
    <source>
        <dbReference type="Proteomes" id="UP000076574"/>
    </source>
</evidence>
<gene>
    <name evidence="1" type="ORF">A4A58_25750</name>
</gene>
<accession>A0A163ZQZ2</accession>
<name>A0A163ZQZ2_9BRAD</name>
<protein>
    <submittedName>
        <fullName evidence="1">Uncharacterized protein</fullName>
    </submittedName>
</protein>